<evidence type="ECO:0000313" key="10">
    <source>
        <dbReference type="EMBL" id="ESN92698.1"/>
    </source>
</evidence>
<dbReference type="KEGG" id="hro:HELRODRAFT_69505"/>
<dbReference type="PANTHER" id="PTHR13152">
    <property type="entry name" value="TFIIH, POLYPEPTIDE 4"/>
    <property type="match status" value="1"/>
</dbReference>
<dbReference type="EMBL" id="AMQM01001833">
    <property type="status" value="NOT_ANNOTATED_CDS"/>
    <property type="molecule type" value="Genomic_DNA"/>
</dbReference>
<keyword evidence="5 8" id="KW-0804">Transcription</keyword>
<gene>
    <name evidence="11" type="primary">20214359</name>
    <name evidence="10" type="ORF">HELRODRAFT_69505</name>
</gene>
<dbReference type="eggNOG" id="KOG3471">
    <property type="taxonomic scope" value="Eukaryota"/>
</dbReference>
<dbReference type="FunCoup" id="T1FZW1">
    <property type="interactions" value="874"/>
</dbReference>
<dbReference type="EMBL" id="AMQM01001834">
    <property type="status" value="NOT_ANNOTATED_CDS"/>
    <property type="molecule type" value="Genomic_DNA"/>
</dbReference>
<comment type="subcellular location">
    <subcellularLocation>
        <location evidence="1 8">Nucleus</location>
    </subcellularLocation>
</comment>
<dbReference type="FunFam" id="3.30.70.2610:FF:000003">
    <property type="entry name" value="RNA polymerase II transcription factor B subunit 2"/>
    <property type="match status" value="1"/>
</dbReference>
<dbReference type="GeneID" id="20214359"/>
<dbReference type="GO" id="GO:0000439">
    <property type="term" value="C:transcription factor TFIIH core complex"/>
    <property type="evidence" value="ECO:0000318"/>
    <property type="project" value="GO_Central"/>
</dbReference>
<dbReference type="Gene3D" id="3.30.70.2610">
    <property type="match status" value="1"/>
</dbReference>
<dbReference type="OrthoDB" id="364513at2759"/>
<dbReference type="PANTHER" id="PTHR13152:SF0">
    <property type="entry name" value="GENERAL TRANSCRIPTION FACTOR IIH SUBUNIT 4"/>
    <property type="match status" value="1"/>
</dbReference>
<dbReference type="GO" id="GO:0003690">
    <property type="term" value="F:double-stranded DNA binding"/>
    <property type="evidence" value="ECO:0000318"/>
    <property type="project" value="GO_Central"/>
</dbReference>
<evidence type="ECO:0000256" key="2">
    <source>
        <dbReference type="ARBA" id="ARBA00007132"/>
    </source>
</evidence>
<dbReference type="GO" id="GO:0006289">
    <property type="term" value="P:nucleotide-excision repair"/>
    <property type="evidence" value="ECO:0000318"/>
    <property type="project" value="GO_Central"/>
</dbReference>
<evidence type="ECO:0000256" key="7">
    <source>
        <dbReference type="ARBA" id="ARBA00023242"/>
    </source>
</evidence>
<evidence type="ECO:0000256" key="1">
    <source>
        <dbReference type="ARBA" id="ARBA00004123"/>
    </source>
</evidence>
<dbReference type="NCBIfam" id="TIGR00625">
    <property type="entry name" value="tfb2"/>
    <property type="match status" value="1"/>
</dbReference>
<reference evidence="11" key="3">
    <citation type="submission" date="2015-06" db="UniProtKB">
        <authorList>
            <consortium name="EnsemblMetazoa"/>
        </authorList>
    </citation>
    <scope>IDENTIFICATION</scope>
</reference>
<dbReference type="EnsemblMetazoa" id="HelroT69505">
    <property type="protein sequence ID" value="HelroP69505"/>
    <property type="gene ID" value="HelroG69505"/>
</dbReference>
<dbReference type="Pfam" id="PF18307">
    <property type="entry name" value="Tfb2_C"/>
    <property type="match status" value="1"/>
</dbReference>
<accession>T1FZW1</accession>
<evidence type="ECO:0000256" key="5">
    <source>
        <dbReference type="ARBA" id="ARBA00023163"/>
    </source>
</evidence>
<dbReference type="Pfam" id="PF03849">
    <property type="entry name" value="Tfb2"/>
    <property type="match status" value="1"/>
</dbReference>
<dbReference type="InterPro" id="IPR040662">
    <property type="entry name" value="Tfb2_C"/>
</dbReference>
<evidence type="ECO:0000259" key="9">
    <source>
        <dbReference type="Pfam" id="PF18307"/>
    </source>
</evidence>
<evidence type="ECO:0000256" key="3">
    <source>
        <dbReference type="ARBA" id="ARBA00022763"/>
    </source>
</evidence>
<comment type="similarity">
    <text evidence="2 8">Belongs to the TFB2 family.</text>
</comment>
<organism evidence="11 12">
    <name type="scientific">Helobdella robusta</name>
    <name type="common">Californian leech</name>
    <dbReference type="NCBI Taxonomy" id="6412"/>
    <lineage>
        <taxon>Eukaryota</taxon>
        <taxon>Metazoa</taxon>
        <taxon>Spiralia</taxon>
        <taxon>Lophotrochozoa</taxon>
        <taxon>Annelida</taxon>
        <taxon>Clitellata</taxon>
        <taxon>Hirudinea</taxon>
        <taxon>Rhynchobdellida</taxon>
        <taxon>Glossiphoniidae</taxon>
        <taxon>Helobdella</taxon>
    </lineage>
</organism>
<dbReference type="STRING" id="6412.T1FZW1"/>
<dbReference type="Proteomes" id="UP000015101">
    <property type="component" value="Unassembled WGS sequence"/>
</dbReference>
<dbReference type="CTD" id="20214359"/>
<reference evidence="10 12" key="2">
    <citation type="journal article" date="2013" name="Nature">
        <title>Insights into bilaterian evolution from three spiralian genomes.</title>
        <authorList>
            <person name="Simakov O."/>
            <person name="Marletaz F."/>
            <person name="Cho S.J."/>
            <person name="Edsinger-Gonzales E."/>
            <person name="Havlak P."/>
            <person name="Hellsten U."/>
            <person name="Kuo D.H."/>
            <person name="Larsson T."/>
            <person name="Lv J."/>
            <person name="Arendt D."/>
            <person name="Savage R."/>
            <person name="Osoegawa K."/>
            <person name="de Jong P."/>
            <person name="Grimwood J."/>
            <person name="Chapman J.A."/>
            <person name="Shapiro H."/>
            <person name="Aerts A."/>
            <person name="Otillar R.P."/>
            <person name="Terry A.Y."/>
            <person name="Boore J.L."/>
            <person name="Grigoriev I.V."/>
            <person name="Lindberg D.R."/>
            <person name="Seaver E.C."/>
            <person name="Weisblat D.A."/>
            <person name="Putnam N.H."/>
            <person name="Rokhsar D.S."/>
        </authorList>
    </citation>
    <scope>NUCLEOTIDE SEQUENCE</scope>
</reference>
<dbReference type="InParanoid" id="T1FZW1"/>
<dbReference type="RefSeq" id="XP_009028836.1">
    <property type="nucleotide sequence ID" value="XM_009030588.1"/>
</dbReference>
<evidence type="ECO:0000256" key="4">
    <source>
        <dbReference type="ARBA" id="ARBA00023015"/>
    </source>
</evidence>
<keyword evidence="7 8" id="KW-0539">Nucleus</keyword>
<dbReference type="OMA" id="KGFIIIE"/>
<dbReference type="GO" id="GO:0001671">
    <property type="term" value="F:ATPase activator activity"/>
    <property type="evidence" value="ECO:0007669"/>
    <property type="project" value="InterPro"/>
</dbReference>
<keyword evidence="4 8" id="KW-0805">Transcription regulation</keyword>
<comment type="function">
    <text evidence="8">Component of the general transcription and DNA repair factor IIH (TFIIH) core complex which is involved in general and transcription-coupled nucleotide excision repair (NER) of damaged DNA.</text>
</comment>
<keyword evidence="6 8" id="KW-0234">DNA repair</keyword>
<evidence type="ECO:0000256" key="8">
    <source>
        <dbReference type="RuleBase" id="RU364024"/>
    </source>
</evidence>
<keyword evidence="3 8" id="KW-0227">DNA damage</keyword>
<dbReference type="GO" id="GO:0005675">
    <property type="term" value="C:transcription factor TFIIH holo complex"/>
    <property type="evidence" value="ECO:0000318"/>
    <property type="project" value="GO_Central"/>
</dbReference>
<dbReference type="EMBL" id="KB097639">
    <property type="protein sequence ID" value="ESN92698.1"/>
    <property type="molecule type" value="Genomic_DNA"/>
</dbReference>
<protein>
    <recommendedName>
        <fullName evidence="8">General transcription factor IIH subunit 4</fullName>
    </recommendedName>
</protein>
<feature type="domain" description="Transcription factor Tfb2 C-terminal" evidence="9">
    <location>
        <begin position="392"/>
        <end position="447"/>
    </location>
</feature>
<dbReference type="HOGENOM" id="CLU_027280_4_0_1"/>
<sequence>MASNLIQPVLKKFEFKDLRSYIKSLPQSTIVQLYNYPAACLAVFRELPELAKLFVMRLLFLEQPVTKSVVLSWINTKHSSEKSKTLDVLKELYIFRESSQQPGLLAGYKLDDAFKKNLKVVLCGGGGSWLGVGLQPDKYRKDIAFLDAYAKERWEYILHYMVRSQVVKNSNISRDVIDVLTYAGLILEYVSSSSDPYITAAGFQFLLMDTPTQVWTFLLKYLERIESNESDLVECLSLLLTINFLTLGKDYLTDKLSERQQIFLQHLREFGLVFQRKRKCQRFYPTRLAVNMISGSGNEVTFDTHKQGYIIVETSYRVSAYTDSALQINLLALFCKIHYRFPNVVIGNITRESCREAFNMGITAEQIIRFLQTHAHPEASRKKPAVPHTVTDQIMLWELERDRFRYAEGVMYSQFNAQSDFDMLRDYAKQLDVLIWENAQTRMLMVT</sequence>
<name>T1FZW1_HELRO</name>
<evidence type="ECO:0000313" key="11">
    <source>
        <dbReference type="EnsemblMetazoa" id="HelroP69505"/>
    </source>
</evidence>
<dbReference type="InterPro" id="IPR004598">
    <property type="entry name" value="TFIIH_p52/Tfb2"/>
</dbReference>
<evidence type="ECO:0000256" key="6">
    <source>
        <dbReference type="ARBA" id="ARBA00023204"/>
    </source>
</evidence>
<keyword evidence="12" id="KW-1185">Reference proteome</keyword>
<evidence type="ECO:0000313" key="12">
    <source>
        <dbReference type="Proteomes" id="UP000015101"/>
    </source>
</evidence>
<proteinExistence type="inferred from homology"/>
<dbReference type="AlphaFoldDB" id="T1FZW1"/>
<reference evidence="12" key="1">
    <citation type="submission" date="2012-12" db="EMBL/GenBank/DDBJ databases">
        <authorList>
            <person name="Hellsten U."/>
            <person name="Grimwood J."/>
            <person name="Chapman J.A."/>
            <person name="Shapiro H."/>
            <person name="Aerts A."/>
            <person name="Otillar R.P."/>
            <person name="Terry A.Y."/>
            <person name="Boore J.L."/>
            <person name="Simakov O."/>
            <person name="Marletaz F."/>
            <person name="Cho S.-J."/>
            <person name="Edsinger-Gonzales E."/>
            <person name="Havlak P."/>
            <person name="Kuo D.-H."/>
            <person name="Larsson T."/>
            <person name="Lv J."/>
            <person name="Arendt D."/>
            <person name="Savage R."/>
            <person name="Osoegawa K."/>
            <person name="de Jong P."/>
            <person name="Lindberg D.R."/>
            <person name="Seaver E.C."/>
            <person name="Weisblat D.A."/>
            <person name="Putnam N.H."/>
            <person name="Grigoriev I.V."/>
            <person name="Rokhsar D.S."/>
        </authorList>
    </citation>
    <scope>NUCLEOTIDE SEQUENCE</scope>
</reference>